<feature type="transmembrane region" description="Helical" evidence="1">
    <location>
        <begin position="45"/>
        <end position="67"/>
    </location>
</feature>
<accession>A0A916YCU5</accession>
<dbReference type="EMBL" id="BMJJ01000016">
    <property type="protein sequence ID" value="GGD40213.1"/>
    <property type="molecule type" value="Genomic_DNA"/>
</dbReference>
<dbReference type="AlphaFoldDB" id="A0A916YCU5"/>
<organism evidence="2 3">
    <name type="scientific">Aureimonas glaciei</name>
    <dbReference type="NCBI Taxonomy" id="1776957"/>
    <lineage>
        <taxon>Bacteria</taxon>
        <taxon>Pseudomonadati</taxon>
        <taxon>Pseudomonadota</taxon>
        <taxon>Alphaproteobacteria</taxon>
        <taxon>Hyphomicrobiales</taxon>
        <taxon>Aurantimonadaceae</taxon>
        <taxon>Aureimonas</taxon>
    </lineage>
</organism>
<name>A0A916YCU5_9HYPH</name>
<keyword evidence="1" id="KW-1133">Transmembrane helix</keyword>
<reference evidence="2" key="2">
    <citation type="submission" date="2020-09" db="EMBL/GenBank/DDBJ databases">
        <authorList>
            <person name="Sun Q."/>
            <person name="Zhou Y."/>
        </authorList>
    </citation>
    <scope>NUCLEOTIDE SEQUENCE</scope>
    <source>
        <strain evidence="2">CGMCC 1.15493</strain>
    </source>
</reference>
<keyword evidence="3" id="KW-1185">Reference proteome</keyword>
<feature type="transmembrane region" description="Helical" evidence="1">
    <location>
        <begin position="73"/>
        <end position="90"/>
    </location>
</feature>
<evidence type="ECO:0000313" key="3">
    <source>
        <dbReference type="Proteomes" id="UP000613160"/>
    </source>
</evidence>
<dbReference type="Proteomes" id="UP000613160">
    <property type="component" value="Unassembled WGS sequence"/>
</dbReference>
<gene>
    <name evidence="2" type="ORF">GCM10011335_48610</name>
</gene>
<sequence length="96" mass="10729">MIDPAPVAKKRHRTRHGSIPIHGIEACFPPATPAPAGQPPKWKMAIIGFMAIYPLVLLVPPLVVPLLPPEPRWLHILIQMMFITPMMTWMKVAPPD</sequence>
<proteinExistence type="predicted"/>
<keyword evidence="1" id="KW-0812">Transmembrane</keyword>
<evidence type="ECO:0000256" key="1">
    <source>
        <dbReference type="SAM" id="Phobius"/>
    </source>
</evidence>
<keyword evidence="1" id="KW-0472">Membrane</keyword>
<reference evidence="2" key="1">
    <citation type="journal article" date="2014" name="Int. J. Syst. Evol. Microbiol.">
        <title>Complete genome sequence of Corynebacterium casei LMG S-19264T (=DSM 44701T), isolated from a smear-ripened cheese.</title>
        <authorList>
            <consortium name="US DOE Joint Genome Institute (JGI-PGF)"/>
            <person name="Walter F."/>
            <person name="Albersmeier A."/>
            <person name="Kalinowski J."/>
            <person name="Ruckert C."/>
        </authorList>
    </citation>
    <scope>NUCLEOTIDE SEQUENCE</scope>
    <source>
        <strain evidence="2">CGMCC 1.15493</strain>
    </source>
</reference>
<dbReference type="RefSeq" id="WP_188855032.1">
    <property type="nucleotide sequence ID" value="NZ_BMJJ01000016.1"/>
</dbReference>
<comment type="caution">
    <text evidence="2">The sequence shown here is derived from an EMBL/GenBank/DDBJ whole genome shotgun (WGS) entry which is preliminary data.</text>
</comment>
<evidence type="ECO:0000313" key="2">
    <source>
        <dbReference type="EMBL" id="GGD40213.1"/>
    </source>
</evidence>
<protein>
    <submittedName>
        <fullName evidence="2">Uncharacterized protein</fullName>
    </submittedName>
</protein>